<dbReference type="EMBL" id="JACHEP010000007">
    <property type="protein sequence ID" value="MBB5324653.1"/>
    <property type="molecule type" value="Genomic_DNA"/>
</dbReference>
<reference evidence="2 3" key="1">
    <citation type="submission" date="2020-08" db="EMBL/GenBank/DDBJ databases">
        <title>Genomic Encyclopedia of Type Strains, Phase IV (KMG-IV): sequencing the most valuable type-strain genomes for metagenomic binning, comparative biology and taxonomic classification.</title>
        <authorList>
            <person name="Goeker M."/>
        </authorList>
    </citation>
    <scope>NUCLEOTIDE SEQUENCE [LARGE SCALE GENOMIC DNA]</scope>
    <source>
        <strain evidence="2 3">DSM 16325</strain>
    </source>
</reference>
<name>A0A7W8IQ32_9BACL</name>
<keyword evidence="1" id="KW-0812">Transmembrane</keyword>
<keyword evidence="1" id="KW-1133">Transmembrane helix</keyword>
<dbReference type="RefSeq" id="WP_183253566.1">
    <property type="nucleotide sequence ID" value="NZ_JACHEP010000007.1"/>
</dbReference>
<organism evidence="2 3">
    <name type="scientific">Anoxybacteroides tepidamans</name>
    <dbReference type="NCBI Taxonomy" id="265948"/>
    <lineage>
        <taxon>Bacteria</taxon>
        <taxon>Bacillati</taxon>
        <taxon>Bacillota</taxon>
        <taxon>Bacilli</taxon>
        <taxon>Bacillales</taxon>
        <taxon>Anoxybacillaceae</taxon>
        <taxon>Anoxybacteroides</taxon>
    </lineage>
</organism>
<accession>A0A7W8IQ32</accession>
<dbReference type="AlphaFoldDB" id="A0A7W8IQ32"/>
<comment type="caution">
    <text evidence="2">The sequence shown here is derived from an EMBL/GenBank/DDBJ whole genome shotgun (WGS) entry which is preliminary data.</text>
</comment>
<dbReference type="Proteomes" id="UP000520011">
    <property type="component" value="Unassembled WGS sequence"/>
</dbReference>
<feature type="transmembrane region" description="Helical" evidence="1">
    <location>
        <begin position="86"/>
        <end position="104"/>
    </location>
</feature>
<keyword evidence="3" id="KW-1185">Reference proteome</keyword>
<sequence length="117" mass="13351">MHRHLPLEEEVMNMLIVGFSTIMLIAIITLIFLWRRNTTQRAAFFWIFVHFVSFSIAVYLALKAISFDINHPMASEEISLLLGESGALWGGSMICLLVGIFKLSKVTKDDKKIRFCS</sequence>
<protein>
    <submittedName>
        <fullName evidence="2">Putative integral membrane protein</fullName>
    </submittedName>
</protein>
<gene>
    <name evidence="2" type="ORF">HNQ34_001750</name>
</gene>
<feature type="transmembrane region" description="Helical" evidence="1">
    <location>
        <begin position="43"/>
        <end position="66"/>
    </location>
</feature>
<proteinExistence type="predicted"/>
<evidence type="ECO:0000256" key="1">
    <source>
        <dbReference type="SAM" id="Phobius"/>
    </source>
</evidence>
<evidence type="ECO:0000313" key="3">
    <source>
        <dbReference type="Proteomes" id="UP000520011"/>
    </source>
</evidence>
<feature type="transmembrane region" description="Helical" evidence="1">
    <location>
        <begin position="12"/>
        <end position="34"/>
    </location>
</feature>
<evidence type="ECO:0000313" key="2">
    <source>
        <dbReference type="EMBL" id="MBB5324653.1"/>
    </source>
</evidence>
<keyword evidence="1" id="KW-0472">Membrane</keyword>